<keyword evidence="4 7" id="KW-1133">Transmembrane helix</keyword>
<dbReference type="AlphaFoldDB" id="A0A1I5F6L7"/>
<evidence type="ECO:0000256" key="1">
    <source>
        <dbReference type="ARBA" id="ARBA00004651"/>
    </source>
</evidence>
<evidence type="ECO:0000256" key="5">
    <source>
        <dbReference type="ARBA" id="ARBA00023136"/>
    </source>
</evidence>
<feature type="transmembrane region" description="Helical" evidence="7">
    <location>
        <begin position="184"/>
        <end position="205"/>
    </location>
</feature>
<dbReference type="GO" id="GO:0015658">
    <property type="term" value="F:branched-chain amino acid transmembrane transporter activity"/>
    <property type="evidence" value="ECO:0007669"/>
    <property type="project" value="InterPro"/>
</dbReference>
<sequence length="323" mass="33469">MNTYLPAVATVALLYGALGLSLNLQVGRTGVINFGHVAFFGVGAYATALLSLHGVSLALSIPAAGVLGGLAALPLGWIAARLTSHYLAIVTIAFAETLRVLLQNLEATGGPSGLVGVPRPFGQLDPDVFAAAWLALAAGLLAGTWLLVRVVTRGLLGMGLSAIKEDEPAAAMLGRSVAAYKTTVLVWGSVLAAVAGAFYAHWVGFVTAEQFDPRVTFYIWAGIIIGGARHAGACLGAAGIAAVFEFTRFVRDFGFTAFSDTQLASLRWIAIGVILIVMMRLRPEGLLPPRSSRHLKAGPPDEPDAAAEKPAAPAVKEASTSDA</sequence>
<evidence type="ECO:0000256" key="2">
    <source>
        <dbReference type="ARBA" id="ARBA00022475"/>
    </source>
</evidence>
<feature type="transmembrane region" description="Helical" evidence="7">
    <location>
        <begin position="217"/>
        <end position="244"/>
    </location>
</feature>
<evidence type="ECO:0000256" key="4">
    <source>
        <dbReference type="ARBA" id="ARBA00022989"/>
    </source>
</evidence>
<dbReference type="Proteomes" id="UP000183413">
    <property type="component" value="Unassembled WGS sequence"/>
</dbReference>
<dbReference type="InParanoid" id="A0A1I5F6L7"/>
<dbReference type="GO" id="GO:0005886">
    <property type="term" value="C:plasma membrane"/>
    <property type="evidence" value="ECO:0007669"/>
    <property type="project" value="UniProtKB-SubCell"/>
</dbReference>
<feature type="transmembrane region" description="Helical" evidence="7">
    <location>
        <begin position="128"/>
        <end position="148"/>
    </location>
</feature>
<dbReference type="EMBL" id="FOVH01000004">
    <property type="protein sequence ID" value="SFO19279.1"/>
    <property type="molecule type" value="Genomic_DNA"/>
</dbReference>
<feature type="transmembrane region" description="Helical" evidence="7">
    <location>
        <begin position="31"/>
        <end position="51"/>
    </location>
</feature>
<evidence type="ECO:0000313" key="8">
    <source>
        <dbReference type="EMBL" id="SFO19279.1"/>
    </source>
</evidence>
<feature type="transmembrane region" description="Helical" evidence="7">
    <location>
        <begin position="6"/>
        <end position="24"/>
    </location>
</feature>
<proteinExistence type="predicted"/>
<keyword evidence="2" id="KW-1003">Cell membrane</keyword>
<feature type="region of interest" description="Disordered" evidence="6">
    <location>
        <begin position="290"/>
        <end position="323"/>
    </location>
</feature>
<feature type="compositionally biased region" description="Low complexity" evidence="6">
    <location>
        <begin position="308"/>
        <end position="323"/>
    </location>
</feature>
<dbReference type="Pfam" id="PF02653">
    <property type="entry name" value="BPD_transp_2"/>
    <property type="match status" value="1"/>
</dbReference>
<dbReference type="InterPro" id="IPR001851">
    <property type="entry name" value="ABC_transp_permease"/>
</dbReference>
<feature type="transmembrane region" description="Helical" evidence="7">
    <location>
        <begin position="264"/>
        <end position="281"/>
    </location>
</feature>
<protein>
    <submittedName>
        <fullName evidence="8">Amino acid/amide ABC transporter membrane protein 2, HAAT family</fullName>
    </submittedName>
</protein>
<evidence type="ECO:0000256" key="3">
    <source>
        <dbReference type="ARBA" id="ARBA00022692"/>
    </source>
</evidence>
<evidence type="ECO:0000256" key="6">
    <source>
        <dbReference type="SAM" id="MobiDB-lite"/>
    </source>
</evidence>
<organism evidence="8 9">
    <name type="scientific">Actinomadura madurae</name>
    <dbReference type="NCBI Taxonomy" id="1993"/>
    <lineage>
        <taxon>Bacteria</taxon>
        <taxon>Bacillati</taxon>
        <taxon>Actinomycetota</taxon>
        <taxon>Actinomycetes</taxon>
        <taxon>Streptosporangiales</taxon>
        <taxon>Thermomonosporaceae</taxon>
        <taxon>Actinomadura</taxon>
    </lineage>
</organism>
<gene>
    <name evidence="8" type="ORF">SAMN04489713_104448</name>
</gene>
<dbReference type="eggNOG" id="COG4177">
    <property type="taxonomic scope" value="Bacteria"/>
</dbReference>
<evidence type="ECO:0000256" key="7">
    <source>
        <dbReference type="SAM" id="Phobius"/>
    </source>
</evidence>
<accession>A0A1I5F6L7</accession>
<dbReference type="GeneID" id="99653872"/>
<feature type="transmembrane region" description="Helical" evidence="7">
    <location>
        <begin position="57"/>
        <end position="79"/>
    </location>
</feature>
<dbReference type="PANTHER" id="PTHR30482:SF10">
    <property type="entry name" value="HIGH-AFFINITY BRANCHED-CHAIN AMINO ACID TRANSPORT PROTEIN BRAE"/>
    <property type="match status" value="1"/>
</dbReference>
<name>A0A1I5F6L7_9ACTN</name>
<dbReference type="STRING" id="1993.SAMN04489713_104448"/>
<feature type="transmembrane region" description="Helical" evidence="7">
    <location>
        <begin position="86"/>
        <end position="102"/>
    </location>
</feature>
<dbReference type="RefSeq" id="WP_075021197.1">
    <property type="nucleotide sequence ID" value="NZ_CP083237.1"/>
</dbReference>
<keyword evidence="3 7" id="KW-0812">Transmembrane</keyword>
<keyword evidence="9" id="KW-1185">Reference proteome</keyword>
<dbReference type="InterPro" id="IPR043428">
    <property type="entry name" value="LivM-like"/>
</dbReference>
<comment type="subcellular location">
    <subcellularLocation>
        <location evidence="1">Cell membrane</location>
        <topology evidence="1">Multi-pass membrane protein</topology>
    </subcellularLocation>
</comment>
<dbReference type="PANTHER" id="PTHR30482">
    <property type="entry name" value="HIGH-AFFINITY BRANCHED-CHAIN AMINO ACID TRANSPORT SYSTEM PERMEASE"/>
    <property type="match status" value="1"/>
</dbReference>
<reference evidence="8 9" key="1">
    <citation type="submission" date="2016-10" db="EMBL/GenBank/DDBJ databases">
        <authorList>
            <person name="de Groot N.N."/>
        </authorList>
    </citation>
    <scope>NUCLEOTIDE SEQUENCE [LARGE SCALE GENOMIC DNA]</scope>
    <source>
        <strain evidence="8 9">DSM 43067</strain>
    </source>
</reference>
<keyword evidence="5 7" id="KW-0472">Membrane</keyword>
<evidence type="ECO:0000313" key="9">
    <source>
        <dbReference type="Proteomes" id="UP000183413"/>
    </source>
</evidence>
<dbReference type="CDD" id="cd06581">
    <property type="entry name" value="TM_PBP1_LivM_like"/>
    <property type="match status" value="1"/>
</dbReference>